<evidence type="ECO:0000256" key="2">
    <source>
        <dbReference type="ARBA" id="ARBA00022980"/>
    </source>
</evidence>
<dbReference type="GO" id="GO:0030684">
    <property type="term" value="C:preribosome"/>
    <property type="evidence" value="ECO:0007669"/>
    <property type="project" value="EnsemblFungi"/>
</dbReference>
<gene>
    <name evidence="6" type="ORF">O9G_002497</name>
    <name evidence="7" type="ORF">ROZALSC1DRAFT_19234</name>
</gene>
<dbReference type="STRING" id="988480.A0A075AZC4"/>
<dbReference type="AlphaFoldDB" id="A0A075AZC4"/>
<proteinExistence type="inferred from homology"/>
<keyword evidence="2 6" id="KW-0689">Ribosomal protein</keyword>
<evidence type="ECO:0000313" key="6">
    <source>
        <dbReference type="EMBL" id="EPZ33934.1"/>
    </source>
</evidence>
<dbReference type="GO" id="GO:0005840">
    <property type="term" value="C:ribosome"/>
    <property type="evidence" value="ECO:0007669"/>
    <property type="project" value="UniProtKB-KW"/>
</dbReference>
<evidence type="ECO:0000256" key="5">
    <source>
        <dbReference type="ARBA" id="ARBA00041214"/>
    </source>
</evidence>
<dbReference type="OrthoDB" id="10259820at2759"/>
<evidence type="ECO:0000313" key="9">
    <source>
        <dbReference type="Proteomes" id="UP000281549"/>
    </source>
</evidence>
<accession>A0A075AZC4</accession>
<evidence type="ECO:0000256" key="4">
    <source>
        <dbReference type="ARBA" id="ARBA00040613"/>
    </source>
</evidence>
<dbReference type="Pfam" id="PF01776">
    <property type="entry name" value="Ribosomal_L22e"/>
    <property type="match status" value="1"/>
</dbReference>
<dbReference type="Proteomes" id="UP000030755">
    <property type="component" value="Unassembled WGS sequence"/>
</dbReference>
<sequence length="114" mass="13092">MAPTKKNTKTTLKFTVDCSAPVKDGVFDIASYEKFLKERIKVDGRVGNLGTSVAVTKEGNKMSVSSNIAFSKRYLKYLTKKFLKKHQLRDWMRLIATDKNTYLIKYFNVEADEE</sequence>
<name>A0A075AZC4_ROZAC</name>
<evidence type="ECO:0000256" key="1">
    <source>
        <dbReference type="ARBA" id="ARBA00007817"/>
    </source>
</evidence>
<comment type="similarity">
    <text evidence="1">Belongs to the eukaryotic ribosomal protein eL22 family.</text>
</comment>
<evidence type="ECO:0000256" key="3">
    <source>
        <dbReference type="ARBA" id="ARBA00023274"/>
    </source>
</evidence>
<evidence type="ECO:0000313" key="7">
    <source>
        <dbReference type="EMBL" id="RKP20082.1"/>
    </source>
</evidence>
<dbReference type="InterPro" id="IPR038526">
    <property type="entry name" value="Ribosomal_eL22_sf"/>
</dbReference>
<dbReference type="OMA" id="YQLRFYN"/>
<organism evidence="6 8">
    <name type="scientific">Rozella allomycis (strain CSF55)</name>
    <dbReference type="NCBI Taxonomy" id="988480"/>
    <lineage>
        <taxon>Eukaryota</taxon>
        <taxon>Fungi</taxon>
        <taxon>Fungi incertae sedis</taxon>
        <taxon>Cryptomycota</taxon>
        <taxon>Cryptomycota incertae sedis</taxon>
        <taxon>Rozella</taxon>
    </lineage>
</organism>
<keyword evidence="3" id="KW-0687">Ribonucleoprotein</keyword>
<dbReference type="GO" id="GO:0003735">
    <property type="term" value="F:structural constituent of ribosome"/>
    <property type="evidence" value="ECO:0007669"/>
    <property type="project" value="InterPro"/>
</dbReference>
<reference evidence="6 8" key="1">
    <citation type="journal article" date="2013" name="Curr. Biol.">
        <title>Shared signatures of parasitism and phylogenomics unite Cryptomycota and microsporidia.</title>
        <authorList>
            <person name="James T.Y."/>
            <person name="Pelin A."/>
            <person name="Bonen L."/>
            <person name="Ahrendt S."/>
            <person name="Sain D."/>
            <person name="Corradi N."/>
            <person name="Stajich J.E."/>
        </authorList>
    </citation>
    <scope>NUCLEOTIDE SEQUENCE [LARGE SCALE GENOMIC DNA]</scope>
    <source>
        <strain evidence="6 8">CSF55</strain>
        <strain evidence="6 8">CSF55</strain>
    </source>
</reference>
<dbReference type="HOGENOM" id="CLU_105624_0_0_1"/>
<keyword evidence="8" id="KW-1185">Reference proteome</keyword>
<protein>
    <recommendedName>
        <fullName evidence="4">Large ribosomal subunit protein eL22</fullName>
    </recommendedName>
    <alternativeName>
        <fullName evidence="5">60S ribosomal protein L22</fullName>
    </alternativeName>
</protein>
<dbReference type="GO" id="GO:0005737">
    <property type="term" value="C:cytoplasm"/>
    <property type="evidence" value="ECO:0007669"/>
    <property type="project" value="UniProtKB-ARBA"/>
</dbReference>
<reference evidence="9" key="2">
    <citation type="journal article" date="2018" name="Nat. Microbiol.">
        <title>Leveraging single-cell genomics to expand the fungal tree of life.</title>
        <authorList>
            <person name="Ahrendt S.R."/>
            <person name="Quandt C.A."/>
            <person name="Ciobanu D."/>
            <person name="Clum A."/>
            <person name="Salamov A."/>
            <person name="Andreopoulos B."/>
            <person name="Cheng J.F."/>
            <person name="Woyke T."/>
            <person name="Pelin A."/>
            <person name="Henrissat B."/>
            <person name="Reynolds N.K."/>
            <person name="Benny G.L."/>
            <person name="Smith M.E."/>
            <person name="James T.Y."/>
            <person name="Grigoriev I.V."/>
        </authorList>
    </citation>
    <scope>NUCLEOTIDE SEQUENCE [LARGE SCALE GENOMIC DNA]</scope>
    <source>
        <strain evidence="9">CSF55</strain>
    </source>
</reference>
<dbReference type="Proteomes" id="UP000281549">
    <property type="component" value="Unassembled WGS sequence"/>
</dbReference>
<dbReference type="PANTHER" id="PTHR10064">
    <property type="entry name" value="60S RIBOSOMAL PROTEIN L22"/>
    <property type="match status" value="1"/>
</dbReference>
<dbReference type="InterPro" id="IPR002671">
    <property type="entry name" value="Ribosomal_eL22"/>
</dbReference>
<dbReference type="EMBL" id="ML005115">
    <property type="protein sequence ID" value="RKP20082.1"/>
    <property type="molecule type" value="Genomic_DNA"/>
</dbReference>
<reference evidence="7" key="3">
    <citation type="submission" date="2018-08" db="EMBL/GenBank/DDBJ databases">
        <title>Leveraging single-cell genomics to expand the Fungal Tree of Life.</title>
        <authorList>
            <consortium name="DOE Joint Genome Institute"/>
            <person name="Ahrendt S.R."/>
            <person name="Quandt C.A."/>
            <person name="Ciobanu D."/>
            <person name="Clum A."/>
            <person name="Salamov A."/>
            <person name="Andreopoulos B."/>
            <person name="Cheng J.-F."/>
            <person name="Woyke T."/>
            <person name="Pelin A."/>
            <person name="Henrissat B."/>
            <person name="Reynolds N."/>
            <person name="Benny G.L."/>
            <person name="Smith M.E."/>
            <person name="James T.Y."/>
            <person name="Grigoriev I.V."/>
        </authorList>
    </citation>
    <scope>NUCLEOTIDE SEQUENCE</scope>
    <source>
        <strain evidence="7">CSF55</strain>
    </source>
</reference>
<dbReference type="Gene3D" id="3.30.1360.210">
    <property type="match status" value="1"/>
</dbReference>
<dbReference type="FunFam" id="3.30.1360.210:FF:000001">
    <property type="entry name" value="60S ribosomal protein L22 1"/>
    <property type="match status" value="1"/>
</dbReference>
<dbReference type="PANTHER" id="PTHR10064:SF0">
    <property type="entry name" value="FI24544P1-RELATED"/>
    <property type="match status" value="1"/>
</dbReference>
<dbReference type="GO" id="GO:0002181">
    <property type="term" value="P:cytoplasmic translation"/>
    <property type="evidence" value="ECO:0007669"/>
    <property type="project" value="TreeGrafter"/>
</dbReference>
<dbReference type="GO" id="GO:0003723">
    <property type="term" value="F:RNA binding"/>
    <property type="evidence" value="ECO:0007669"/>
    <property type="project" value="TreeGrafter"/>
</dbReference>
<evidence type="ECO:0000313" key="8">
    <source>
        <dbReference type="Proteomes" id="UP000030755"/>
    </source>
</evidence>
<dbReference type="EMBL" id="KE561022">
    <property type="protein sequence ID" value="EPZ33934.1"/>
    <property type="molecule type" value="Genomic_DNA"/>
</dbReference>